<dbReference type="InterPro" id="IPR035994">
    <property type="entry name" value="Nucleoside_phosphorylase_sf"/>
</dbReference>
<evidence type="ECO:0000256" key="3">
    <source>
        <dbReference type="ARBA" id="ARBA00022676"/>
    </source>
</evidence>
<reference evidence="8" key="1">
    <citation type="journal article" date="2014" name="Int. J. Syst. Evol. Microbiol.">
        <title>Complete genome sequence of Corynebacterium casei LMG S-19264T (=DSM 44701T), isolated from a smear-ripened cheese.</title>
        <authorList>
            <consortium name="US DOE Joint Genome Institute (JGI-PGF)"/>
            <person name="Walter F."/>
            <person name="Albersmeier A."/>
            <person name="Kalinowski J."/>
            <person name="Ruckert C."/>
        </authorList>
    </citation>
    <scope>NUCLEOTIDE SEQUENCE</scope>
    <source>
        <strain evidence="8">JCM 3035</strain>
    </source>
</reference>
<comment type="catalytic activity">
    <reaction evidence="5">
        <text>uridine + phosphate = alpha-D-ribose 1-phosphate + uracil</text>
        <dbReference type="Rhea" id="RHEA:24388"/>
        <dbReference type="ChEBI" id="CHEBI:16704"/>
        <dbReference type="ChEBI" id="CHEBI:17568"/>
        <dbReference type="ChEBI" id="CHEBI:43474"/>
        <dbReference type="ChEBI" id="CHEBI:57720"/>
        <dbReference type="EC" id="2.4.2.3"/>
    </reaction>
</comment>
<dbReference type="InterPro" id="IPR000845">
    <property type="entry name" value="Nucleoside_phosphorylase_d"/>
</dbReference>
<dbReference type="Pfam" id="PF01048">
    <property type="entry name" value="PNP_UDP_1"/>
    <property type="match status" value="1"/>
</dbReference>
<dbReference type="GO" id="GO:0005829">
    <property type="term" value="C:cytosol"/>
    <property type="evidence" value="ECO:0007669"/>
    <property type="project" value="TreeGrafter"/>
</dbReference>
<dbReference type="AlphaFoldDB" id="A0A917VAT6"/>
<dbReference type="GO" id="GO:0004850">
    <property type="term" value="F:uridine phosphorylase activity"/>
    <property type="evidence" value="ECO:0007669"/>
    <property type="project" value="UniProtKB-EC"/>
</dbReference>
<dbReference type="GO" id="GO:0006152">
    <property type="term" value="P:purine nucleoside catabolic process"/>
    <property type="evidence" value="ECO:0007669"/>
    <property type="project" value="TreeGrafter"/>
</dbReference>
<feature type="domain" description="Nucleoside phosphorylase" evidence="7">
    <location>
        <begin position="86"/>
        <end position="307"/>
    </location>
</feature>
<dbReference type="NCBIfam" id="NF004489">
    <property type="entry name" value="PRK05819.1"/>
    <property type="match status" value="1"/>
</dbReference>
<keyword evidence="9" id="KW-1185">Reference proteome</keyword>
<evidence type="ECO:0000256" key="4">
    <source>
        <dbReference type="ARBA" id="ARBA00022679"/>
    </source>
</evidence>
<keyword evidence="3" id="KW-0328">Glycosyltransferase</keyword>
<organism evidence="8 9">
    <name type="scientific">Streptomyces flaveus</name>
    <dbReference type="NCBI Taxonomy" id="66370"/>
    <lineage>
        <taxon>Bacteria</taxon>
        <taxon>Bacillati</taxon>
        <taxon>Actinomycetota</taxon>
        <taxon>Actinomycetes</taxon>
        <taxon>Kitasatosporales</taxon>
        <taxon>Streptomycetaceae</taxon>
        <taxon>Streptomyces</taxon>
        <taxon>Streptomyces aurantiacus group</taxon>
    </lineage>
</organism>
<dbReference type="CDD" id="cd09006">
    <property type="entry name" value="PNP_EcPNPI-like"/>
    <property type="match status" value="1"/>
</dbReference>
<dbReference type="Gene3D" id="3.40.50.1580">
    <property type="entry name" value="Nucleoside phosphorylase domain"/>
    <property type="match status" value="1"/>
</dbReference>
<dbReference type="PANTHER" id="PTHR43691">
    <property type="entry name" value="URIDINE PHOSPHORYLASE"/>
    <property type="match status" value="1"/>
</dbReference>
<name>A0A917VAT6_9ACTN</name>
<accession>A0A917VAT6</accession>
<comment type="caution">
    <text evidence="8">The sequence shown here is derived from an EMBL/GenBank/DDBJ whole genome shotgun (WGS) entry which is preliminary data.</text>
</comment>
<evidence type="ECO:0000259" key="7">
    <source>
        <dbReference type="Pfam" id="PF01048"/>
    </source>
</evidence>
<protein>
    <recommendedName>
        <fullName evidence="2">Uridine phosphorylase</fullName>
        <ecNumber evidence="1">2.4.2.3</ecNumber>
    </recommendedName>
</protein>
<dbReference type="Proteomes" id="UP000637788">
    <property type="component" value="Unassembled WGS sequence"/>
</dbReference>
<keyword evidence="4" id="KW-0808">Transferase</keyword>
<evidence type="ECO:0000256" key="2">
    <source>
        <dbReference type="ARBA" id="ARBA00021980"/>
    </source>
</evidence>
<dbReference type="EC" id="2.4.2.3" evidence="1"/>
<dbReference type="NCBIfam" id="TIGR00107">
    <property type="entry name" value="deoD"/>
    <property type="match status" value="1"/>
</dbReference>
<evidence type="ECO:0000313" key="8">
    <source>
        <dbReference type="EMBL" id="GGK55218.1"/>
    </source>
</evidence>
<dbReference type="EMBL" id="BMPQ01000003">
    <property type="protein sequence ID" value="GGK55218.1"/>
    <property type="molecule type" value="Genomic_DNA"/>
</dbReference>
<gene>
    <name evidence="8" type="ORF">GCM10010094_14610</name>
</gene>
<dbReference type="SUPFAM" id="SSF53167">
    <property type="entry name" value="Purine and uridine phosphorylases"/>
    <property type="match status" value="1"/>
</dbReference>
<feature type="region of interest" description="Disordered" evidence="6">
    <location>
        <begin position="1"/>
        <end position="85"/>
    </location>
</feature>
<dbReference type="PANTHER" id="PTHR43691:SF11">
    <property type="entry name" value="FI09636P-RELATED"/>
    <property type="match status" value="1"/>
</dbReference>
<sequence>MTPAPASGPLPDSGSGPVPHQSGPGSPPAPHQPSSGPVPGHAPGSASGLASSHPPGPAPGQRQERRPGAGARTPHIAAAPGDFAPLVLMPGDPRRARRIAETFLQDARLVTDVRGILGYTGTHQGEPMSVLASGMGIPSVSIYATELFRHYGVRRIVRVGTAGAITESVAVRDVVIASAAHTDSSLSRILVDGVTLSLAPSYRLLHAAAEAARQRERSGGEAVHIGPVFTSDHFYLDRPAVFDALERRGTLAVEMEAAGLYAVASAEGGEALAVLTVSDHLRTGDVLTAEERETDFDRALRIAATALLADA</sequence>
<proteinExistence type="inferred from homology"/>
<dbReference type="InterPro" id="IPR004402">
    <property type="entry name" value="DeoD-type"/>
</dbReference>
<reference evidence="8" key="2">
    <citation type="submission" date="2020-09" db="EMBL/GenBank/DDBJ databases">
        <authorList>
            <person name="Sun Q."/>
            <person name="Ohkuma M."/>
        </authorList>
    </citation>
    <scope>NUCLEOTIDE SEQUENCE</scope>
    <source>
        <strain evidence="8">JCM 3035</strain>
    </source>
</reference>
<evidence type="ECO:0000256" key="1">
    <source>
        <dbReference type="ARBA" id="ARBA00011888"/>
    </source>
</evidence>
<evidence type="ECO:0000256" key="5">
    <source>
        <dbReference type="ARBA" id="ARBA00048447"/>
    </source>
</evidence>
<dbReference type="GO" id="GO:0004731">
    <property type="term" value="F:purine-nucleoside phosphorylase activity"/>
    <property type="evidence" value="ECO:0007669"/>
    <property type="project" value="InterPro"/>
</dbReference>
<evidence type="ECO:0000313" key="9">
    <source>
        <dbReference type="Proteomes" id="UP000637788"/>
    </source>
</evidence>
<evidence type="ECO:0000256" key="6">
    <source>
        <dbReference type="SAM" id="MobiDB-lite"/>
    </source>
</evidence>
<dbReference type="HAMAP" id="MF_01627">
    <property type="entry name" value="Pur_nucleosid_phosp"/>
    <property type="match status" value="1"/>
</dbReference>